<evidence type="ECO:0000256" key="4">
    <source>
        <dbReference type="ARBA" id="ARBA00022771"/>
    </source>
</evidence>
<dbReference type="Pfam" id="PF13639">
    <property type="entry name" value="zf-RING_2"/>
    <property type="match status" value="1"/>
</dbReference>
<dbReference type="AlphaFoldDB" id="A0A2P5F523"/>
<dbReference type="PANTHER" id="PTHR15710:SF194">
    <property type="entry name" value="RING_U-BOX SUPERFAMILY PROTEIN"/>
    <property type="match status" value="1"/>
</dbReference>
<dbReference type="InParanoid" id="A0A2P5F523"/>
<dbReference type="GO" id="GO:0008270">
    <property type="term" value="F:zinc ion binding"/>
    <property type="evidence" value="ECO:0007669"/>
    <property type="project" value="UniProtKB-KW"/>
</dbReference>
<comment type="catalytic activity">
    <reaction evidence="1">
        <text>S-ubiquitinyl-[E2 ubiquitin-conjugating enzyme]-L-cysteine + [acceptor protein]-L-lysine = [E2 ubiquitin-conjugating enzyme]-L-cysteine + N(6)-ubiquitinyl-[acceptor protein]-L-lysine.</text>
        <dbReference type="EC" id="2.3.2.27"/>
    </reaction>
</comment>
<dbReference type="OrthoDB" id="1916372at2759"/>
<reference evidence="9" key="1">
    <citation type="submission" date="2016-06" db="EMBL/GenBank/DDBJ databases">
        <title>Parallel loss of symbiosis genes in relatives of nitrogen-fixing non-legume Parasponia.</title>
        <authorList>
            <person name="Van Velzen R."/>
            <person name="Holmer R."/>
            <person name="Bu F."/>
            <person name="Rutten L."/>
            <person name="Van Zeijl A."/>
            <person name="Liu W."/>
            <person name="Santuari L."/>
            <person name="Cao Q."/>
            <person name="Sharma T."/>
            <person name="Shen D."/>
            <person name="Roswanjaya Y."/>
            <person name="Wardhani T."/>
            <person name="Kalhor M.S."/>
            <person name="Jansen J."/>
            <person name="Van den Hoogen J."/>
            <person name="Gungor B."/>
            <person name="Hartog M."/>
            <person name="Hontelez J."/>
            <person name="Verver J."/>
            <person name="Yang W.-C."/>
            <person name="Schijlen E."/>
            <person name="Repin R."/>
            <person name="Schilthuizen M."/>
            <person name="Schranz E."/>
            <person name="Heidstra R."/>
            <person name="Miyata K."/>
            <person name="Fedorova E."/>
            <person name="Kohlen W."/>
            <person name="Bisseling T."/>
            <person name="Smit S."/>
            <person name="Geurts R."/>
        </authorList>
    </citation>
    <scope>NUCLEOTIDE SEQUENCE [LARGE SCALE GENOMIC DNA]</scope>
    <source>
        <strain evidence="9">cv. RG33-2</strain>
    </source>
</reference>
<dbReference type="EC" id="2.3.2.27" evidence="2"/>
<evidence type="ECO:0000256" key="3">
    <source>
        <dbReference type="ARBA" id="ARBA00022723"/>
    </source>
</evidence>
<sequence length="270" mass="30084">MATLNFNSRLDIKVYAEEEEDTTSFGLGEDQRDASPVLTVVFHVVRSTTTQPDQFGSTDPVVSDYVVSSMLSAVHIPFPLDNMYWADPRGPDEGSAAPLNGGRDGVASKVSEFATRMVRAGSATGRTRFRMRVAIEKRVTFTIPSRLGEWITEHSAELRRWGSQTQFRFGQEIYLERFLRESTAEAAMMRAAPASKASVEALEKFTYDDDDDVVCSSDVMTCTVCMEEVLSGTQLTRLPCSHVFHGSCIVEWLENGHTCPICRFELPTEI</sequence>
<dbReference type="EMBL" id="JXTC01000061">
    <property type="protein sequence ID" value="PON92874.1"/>
    <property type="molecule type" value="Genomic_DNA"/>
</dbReference>
<dbReference type="GO" id="GO:0005737">
    <property type="term" value="C:cytoplasm"/>
    <property type="evidence" value="ECO:0007669"/>
    <property type="project" value="TreeGrafter"/>
</dbReference>
<dbReference type="InterPro" id="IPR001841">
    <property type="entry name" value="Znf_RING"/>
</dbReference>
<name>A0A2P5F523_TREOI</name>
<evidence type="ECO:0000259" key="7">
    <source>
        <dbReference type="PROSITE" id="PS50089"/>
    </source>
</evidence>
<dbReference type="SMART" id="SM00184">
    <property type="entry name" value="RING"/>
    <property type="match status" value="1"/>
</dbReference>
<evidence type="ECO:0000256" key="5">
    <source>
        <dbReference type="ARBA" id="ARBA00022833"/>
    </source>
</evidence>
<evidence type="ECO:0000313" key="9">
    <source>
        <dbReference type="Proteomes" id="UP000237000"/>
    </source>
</evidence>
<comment type="caution">
    <text evidence="8">The sequence shown here is derived from an EMBL/GenBank/DDBJ whole genome shotgun (WGS) entry which is preliminary data.</text>
</comment>
<dbReference type="STRING" id="63057.A0A2P5F523"/>
<dbReference type="CDD" id="cd16454">
    <property type="entry name" value="RING-H2_PA-TM-RING"/>
    <property type="match status" value="1"/>
</dbReference>
<dbReference type="PROSITE" id="PS50089">
    <property type="entry name" value="ZF_RING_2"/>
    <property type="match status" value="1"/>
</dbReference>
<organism evidence="8 9">
    <name type="scientific">Trema orientale</name>
    <name type="common">Charcoal tree</name>
    <name type="synonym">Celtis orientalis</name>
    <dbReference type="NCBI Taxonomy" id="63057"/>
    <lineage>
        <taxon>Eukaryota</taxon>
        <taxon>Viridiplantae</taxon>
        <taxon>Streptophyta</taxon>
        <taxon>Embryophyta</taxon>
        <taxon>Tracheophyta</taxon>
        <taxon>Spermatophyta</taxon>
        <taxon>Magnoliopsida</taxon>
        <taxon>eudicotyledons</taxon>
        <taxon>Gunneridae</taxon>
        <taxon>Pentapetalae</taxon>
        <taxon>rosids</taxon>
        <taxon>fabids</taxon>
        <taxon>Rosales</taxon>
        <taxon>Cannabaceae</taxon>
        <taxon>Trema</taxon>
    </lineage>
</organism>
<dbReference type="GO" id="GO:0061630">
    <property type="term" value="F:ubiquitin protein ligase activity"/>
    <property type="evidence" value="ECO:0007669"/>
    <property type="project" value="UniProtKB-EC"/>
</dbReference>
<keyword evidence="5" id="KW-0862">Zinc</keyword>
<evidence type="ECO:0000256" key="6">
    <source>
        <dbReference type="PROSITE-ProRule" id="PRU00175"/>
    </source>
</evidence>
<keyword evidence="4 6" id="KW-0863">Zinc-finger</keyword>
<dbReference type="Gene3D" id="3.30.40.10">
    <property type="entry name" value="Zinc/RING finger domain, C3HC4 (zinc finger)"/>
    <property type="match status" value="1"/>
</dbReference>
<feature type="domain" description="RING-type" evidence="7">
    <location>
        <begin position="222"/>
        <end position="263"/>
    </location>
</feature>
<dbReference type="SUPFAM" id="SSF57850">
    <property type="entry name" value="RING/U-box"/>
    <property type="match status" value="1"/>
</dbReference>
<keyword evidence="3" id="KW-0479">Metal-binding</keyword>
<dbReference type="PANTHER" id="PTHR15710">
    <property type="entry name" value="E3 UBIQUITIN-PROTEIN LIGASE PRAJA"/>
    <property type="match status" value="1"/>
</dbReference>
<gene>
    <name evidence="8" type="ORF">TorRG33x02_111530</name>
</gene>
<evidence type="ECO:0000256" key="2">
    <source>
        <dbReference type="ARBA" id="ARBA00012483"/>
    </source>
</evidence>
<dbReference type="GO" id="GO:0016567">
    <property type="term" value="P:protein ubiquitination"/>
    <property type="evidence" value="ECO:0007669"/>
    <property type="project" value="TreeGrafter"/>
</dbReference>
<keyword evidence="9" id="KW-1185">Reference proteome</keyword>
<accession>A0A2P5F523</accession>
<evidence type="ECO:0000313" key="8">
    <source>
        <dbReference type="EMBL" id="PON92874.1"/>
    </source>
</evidence>
<proteinExistence type="predicted"/>
<protein>
    <recommendedName>
        <fullName evidence="2">RING-type E3 ubiquitin transferase</fullName>
        <ecNumber evidence="2">2.3.2.27</ecNumber>
    </recommendedName>
</protein>
<evidence type="ECO:0000256" key="1">
    <source>
        <dbReference type="ARBA" id="ARBA00000900"/>
    </source>
</evidence>
<dbReference type="InterPro" id="IPR013083">
    <property type="entry name" value="Znf_RING/FYVE/PHD"/>
</dbReference>
<dbReference type="Proteomes" id="UP000237000">
    <property type="component" value="Unassembled WGS sequence"/>
</dbReference>